<gene>
    <name evidence="3" type="ORF">POM88_040356</name>
</gene>
<reference evidence="3" key="1">
    <citation type="submission" date="2023-02" db="EMBL/GenBank/DDBJ databases">
        <title>Genome of toxic invasive species Heracleum sosnowskyi carries increased number of genes despite the absence of recent whole-genome duplications.</title>
        <authorList>
            <person name="Schelkunov M."/>
            <person name="Shtratnikova V."/>
            <person name="Makarenko M."/>
            <person name="Klepikova A."/>
            <person name="Omelchenko D."/>
            <person name="Novikova G."/>
            <person name="Obukhova E."/>
            <person name="Bogdanov V."/>
            <person name="Penin A."/>
            <person name="Logacheva M."/>
        </authorList>
    </citation>
    <scope>NUCLEOTIDE SEQUENCE</scope>
    <source>
        <strain evidence="3">Hsosn_3</strain>
        <tissue evidence="3">Leaf</tissue>
    </source>
</reference>
<comment type="caution">
    <text evidence="3">The sequence shown here is derived from an EMBL/GenBank/DDBJ whole genome shotgun (WGS) entry which is preliminary data.</text>
</comment>
<sequence>MIIDNPEDASNLFQKFTTRDGRIVTLYHTDKRVQQLFAIKALSTASEEYPDLSHEELLRQQREMMESFNNPAPARGRGGRGRRGARRSRRGSSTQTMPRQTRSRGLLIEEIPETSQSLIDPVIKDIIEKEDKEFIEEEPELRRRPRQLILCNTNQIEYSNPDIVPDNVQDPDESEIMQEIDFLILSTMVDSHNKEVDEEEEARRREITRRTNRDFNLYVHRLKLSNRRLWRNPSRRESLLERSYAFEKEKDKKWKHISTLRCNTPINFQNGGIITSASSVVDLSDMVRSKALWLRMFSNLKQLSSNSRGGIGHMGAEYLNMSYVDPYSLTEIGGTFTSEDLNNLVAVDIVIDCHNGIEKKEKLMYFMKDGSVKILCIQDLLMKTTQELEYVHYLLRWKNKVCKVWSDMVLSTIRRRLDGNRNFNGNYTPMYLNQRGQDVEIQRGTAVKEVTFGMTQLTLNPDGKEIAYLLLEEHSLQRSSIQNLRAAIYQINEEDEELRNLKERLIQILEEKEENLLSNFLKMNLFYQRI</sequence>
<dbReference type="AlphaFoldDB" id="A0AAD8HEW0"/>
<evidence type="ECO:0000256" key="2">
    <source>
        <dbReference type="SAM" id="MobiDB-lite"/>
    </source>
</evidence>
<evidence type="ECO:0000313" key="4">
    <source>
        <dbReference type="Proteomes" id="UP001237642"/>
    </source>
</evidence>
<keyword evidence="4" id="KW-1185">Reference proteome</keyword>
<evidence type="ECO:0000256" key="1">
    <source>
        <dbReference type="SAM" id="Coils"/>
    </source>
</evidence>
<feature type="compositionally biased region" description="Basic residues" evidence="2">
    <location>
        <begin position="77"/>
        <end position="90"/>
    </location>
</feature>
<dbReference type="Proteomes" id="UP001237642">
    <property type="component" value="Unassembled WGS sequence"/>
</dbReference>
<name>A0AAD8HEW0_9APIA</name>
<dbReference type="EMBL" id="JAUIZM010000009">
    <property type="protein sequence ID" value="KAK1364795.1"/>
    <property type="molecule type" value="Genomic_DNA"/>
</dbReference>
<protein>
    <submittedName>
        <fullName evidence="3">Uncharacterized protein</fullName>
    </submittedName>
</protein>
<proteinExistence type="predicted"/>
<reference evidence="3" key="2">
    <citation type="submission" date="2023-05" db="EMBL/GenBank/DDBJ databases">
        <authorList>
            <person name="Schelkunov M.I."/>
        </authorList>
    </citation>
    <scope>NUCLEOTIDE SEQUENCE</scope>
    <source>
        <strain evidence="3">Hsosn_3</strain>
        <tissue evidence="3">Leaf</tissue>
    </source>
</reference>
<evidence type="ECO:0000313" key="3">
    <source>
        <dbReference type="EMBL" id="KAK1364795.1"/>
    </source>
</evidence>
<feature type="coiled-coil region" evidence="1">
    <location>
        <begin position="481"/>
        <end position="515"/>
    </location>
</feature>
<organism evidence="3 4">
    <name type="scientific">Heracleum sosnowskyi</name>
    <dbReference type="NCBI Taxonomy" id="360622"/>
    <lineage>
        <taxon>Eukaryota</taxon>
        <taxon>Viridiplantae</taxon>
        <taxon>Streptophyta</taxon>
        <taxon>Embryophyta</taxon>
        <taxon>Tracheophyta</taxon>
        <taxon>Spermatophyta</taxon>
        <taxon>Magnoliopsida</taxon>
        <taxon>eudicotyledons</taxon>
        <taxon>Gunneridae</taxon>
        <taxon>Pentapetalae</taxon>
        <taxon>asterids</taxon>
        <taxon>campanulids</taxon>
        <taxon>Apiales</taxon>
        <taxon>Apiaceae</taxon>
        <taxon>Apioideae</taxon>
        <taxon>apioid superclade</taxon>
        <taxon>Tordylieae</taxon>
        <taxon>Tordyliinae</taxon>
        <taxon>Heracleum</taxon>
    </lineage>
</organism>
<accession>A0AAD8HEW0</accession>
<feature type="region of interest" description="Disordered" evidence="2">
    <location>
        <begin position="67"/>
        <end position="105"/>
    </location>
</feature>
<keyword evidence="1" id="KW-0175">Coiled coil</keyword>